<dbReference type="PANTHER" id="PTHR21666:SF268">
    <property type="entry name" value="PEPTIDASE M23 DOMAIN-CONTAINING PROTEIN"/>
    <property type="match status" value="1"/>
</dbReference>
<protein>
    <submittedName>
        <fullName evidence="3">Uncharacterized protein</fullName>
    </submittedName>
</protein>
<dbReference type="CDD" id="cd12797">
    <property type="entry name" value="M23_peptidase"/>
    <property type="match status" value="1"/>
</dbReference>
<dbReference type="PROSITE" id="PS51257">
    <property type="entry name" value="PROKAR_LIPOPROTEIN"/>
    <property type="match status" value="1"/>
</dbReference>
<dbReference type="PANTHER" id="PTHR21666">
    <property type="entry name" value="PEPTIDASE-RELATED"/>
    <property type="match status" value="1"/>
</dbReference>
<name>A0A2U2PK83_9SPHI</name>
<dbReference type="Proteomes" id="UP000245647">
    <property type="component" value="Unassembled WGS sequence"/>
</dbReference>
<gene>
    <name evidence="3" type="ORF">DDR33_05070</name>
</gene>
<dbReference type="SUPFAM" id="SSF51261">
    <property type="entry name" value="Duplicated hybrid motif"/>
    <property type="match status" value="1"/>
</dbReference>
<comment type="caution">
    <text evidence="3">The sequence shown here is derived from an EMBL/GenBank/DDBJ whole genome shotgun (WGS) entry which is preliminary data.</text>
</comment>
<dbReference type="OrthoDB" id="9810477at2"/>
<dbReference type="Gene3D" id="2.60.120.380">
    <property type="match status" value="1"/>
</dbReference>
<dbReference type="InterPro" id="IPR016047">
    <property type="entry name" value="M23ase_b-sheet_dom"/>
</dbReference>
<proteinExistence type="predicted"/>
<dbReference type="InterPro" id="IPR003646">
    <property type="entry name" value="SH3-like_bac-type"/>
</dbReference>
<reference evidence="3 4" key="1">
    <citation type="submission" date="2018-04" db="EMBL/GenBank/DDBJ databases">
        <title>Pedobacter chongqingensis sp. nov., isolated from a rottenly hemp rope.</title>
        <authorList>
            <person name="Cai Y."/>
        </authorList>
    </citation>
    <scope>NUCLEOTIDE SEQUENCE [LARGE SCALE GENOMIC DNA]</scope>
    <source>
        <strain evidence="3 4">FJ4-8</strain>
    </source>
</reference>
<evidence type="ECO:0000259" key="2">
    <source>
        <dbReference type="Pfam" id="PF08239"/>
    </source>
</evidence>
<feature type="domain" description="SH3b" evidence="2">
    <location>
        <begin position="327"/>
        <end position="372"/>
    </location>
</feature>
<dbReference type="RefSeq" id="WP_109414683.1">
    <property type="nucleotide sequence ID" value="NZ_QEAS01000003.1"/>
</dbReference>
<dbReference type="EMBL" id="QEAS01000003">
    <property type="protein sequence ID" value="PWG81738.1"/>
    <property type="molecule type" value="Genomic_DNA"/>
</dbReference>
<sequence length="435" mass="46983">MHRLNITALVLLFTTFIYSCKVSGPGGIFGKASPHEKYGQLLTTTGLQTTALGREWLTAADNSLANPLQVSIPYKEQGYFPSDKARASAIRFEAKQGQKLTISFQKKPAENFNIYIDLWEEKENSRKLVAYADTGQTGFSYEIEKAGHYLLRLQPELLASGEYTLTIITGPSLAFPVKKGKAQSFWGAGRDAGARRHEGVDIFAPFRAPALAAANGTITRVGLNSLGGKVIFMRPDGKNYNLYYAHLDEQLATGGQTVSAGDTIGLIGTTGNAKGGSPHLHFGIYASGGAVDPFPFIDPATKIPEDVKMPTANIGRSMRTMNVNTSVYPQPGTASSSLTKLPAGSLVEVTAATSSWAKVLLPDGMKGFIKSDQLKQTSSPLKRIVLPADRHLFDRPDSLAARKKQITRGDKADVLGRFQGFSFVSTGEESGWIKD</sequence>
<keyword evidence="4" id="KW-1185">Reference proteome</keyword>
<dbReference type="Gene3D" id="2.30.30.40">
    <property type="entry name" value="SH3 Domains"/>
    <property type="match status" value="1"/>
</dbReference>
<dbReference type="InterPro" id="IPR050570">
    <property type="entry name" value="Cell_wall_metabolism_enzyme"/>
</dbReference>
<dbReference type="AlphaFoldDB" id="A0A2U2PK83"/>
<evidence type="ECO:0000313" key="4">
    <source>
        <dbReference type="Proteomes" id="UP000245647"/>
    </source>
</evidence>
<dbReference type="Gene3D" id="2.70.70.10">
    <property type="entry name" value="Glucose Permease (Domain IIA)"/>
    <property type="match status" value="1"/>
</dbReference>
<dbReference type="Pfam" id="PF08239">
    <property type="entry name" value="SH3_3"/>
    <property type="match status" value="1"/>
</dbReference>
<organism evidence="3 4">
    <name type="scientific">Pararcticibacter amylolyticus</name>
    <dbReference type="NCBI Taxonomy" id="2173175"/>
    <lineage>
        <taxon>Bacteria</taxon>
        <taxon>Pseudomonadati</taxon>
        <taxon>Bacteroidota</taxon>
        <taxon>Sphingobacteriia</taxon>
        <taxon>Sphingobacteriales</taxon>
        <taxon>Sphingobacteriaceae</taxon>
        <taxon>Pararcticibacter</taxon>
    </lineage>
</organism>
<feature type="domain" description="M23ase beta-sheet core" evidence="1">
    <location>
        <begin position="196"/>
        <end position="293"/>
    </location>
</feature>
<dbReference type="GO" id="GO:0004222">
    <property type="term" value="F:metalloendopeptidase activity"/>
    <property type="evidence" value="ECO:0007669"/>
    <property type="project" value="TreeGrafter"/>
</dbReference>
<evidence type="ECO:0000313" key="3">
    <source>
        <dbReference type="EMBL" id="PWG81738.1"/>
    </source>
</evidence>
<evidence type="ECO:0000259" key="1">
    <source>
        <dbReference type="Pfam" id="PF01551"/>
    </source>
</evidence>
<dbReference type="Pfam" id="PF01551">
    <property type="entry name" value="Peptidase_M23"/>
    <property type="match status" value="1"/>
</dbReference>
<dbReference type="InterPro" id="IPR011055">
    <property type="entry name" value="Dup_hybrid_motif"/>
</dbReference>
<accession>A0A2U2PK83</accession>